<evidence type="ECO:0000256" key="1">
    <source>
        <dbReference type="ARBA" id="ARBA00004613"/>
    </source>
</evidence>
<keyword evidence="8" id="KW-1185">Reference proteome</keyword>
<dbReference type="PANTHER" id="PTHR31232:SF155">
    <property type="entry name" value="PLANT SELF-INCOMPATIBILITY PROTEIN S1 FAMILY"/>
    <property type="match status" value="1"/>
</dbReference>
<evidence type="ECO:0000313" key="7">
    <source>
        <dbReference type="EMBL" id="KAK1415162.1"/>
    </source>
</evidence>
<dbReference type="InterPro" id="IPR010264">
    <property type="entry name" value="Self-incomp_S1"/>
</dbReference>
<dbReference type="Pfam" id="PF05938">
    <property type="entry name" value="Self-incomp_S1"/>
    <property type="match status" value="1"/>
</dbReference>
<organism evidence="7 8">
    <name type="scientific">Tagetes erecta</name>
    <name type="common">African marigold</name>
    <dbReference type="NCBI Taxonomy" id="13708"/>
    <lineage>
        <taxon>Eukaryota</taxon>
        <taxon>Viridiplantae</taxon>
        <taxon>Streptophyta</taxon>
        <taxon>Embryophyta</taxon>
        <taxon>Tracheophyta</taxon>
        <taxon>Spermatophyta</taxon>
        <taxon>Magnoliopsida</taxon>
        <taxon>eudicotyledons</taxon>
        <taxon>Gunneridae</taxon>
        <taxon>Pentapetalae</taxon>
        <taxon>asterids</taxon>
        <taxon>campanulids</taxon>
        <taxon>Asterales</taxon>
        <taxon>Asteraceae</taxon>
        <taxon>Asteroideae</taxon>
        <taxon>Heliantheae alliance</taxon>
        <taxon>Tageteae</taxon>
        <taxon>Tagetes</taxon>
    </lineage>
</organism>
<dbReference type="EMBL" id="JAUHHV010000008">
    <property type="protein sequence ID" value="KAK1415162.1"/>
    <property type="molecule type" value="Genomic_DNA"/>
</dbReference>
<comment type="subcellular location">
    <subcellularLocation>
        <location evidence="1 6">Secreted</location>
    </subcellularLocation>
</comment>
<reference evidence="7" key="1">
    <citation type="journal article" date="2023" name="bioRxiv">
        <title>Improved chromosome-level genome assembly for marigold (Tagetes erecta).</title>
        <authorList>
            <person name="Jiang F."/>
            <person name="Yuan L."/>
            <person name="Wang S."/>
            <person name="Wang H."/>
            <person name="Xu D."/>
            <person name="Wang A."/>
            <person name="Fan W."/>
        </authorList>
    </citation>
    <scope>NUCLEOTIDE SEQUENCE</scope>
    <source>
        <strain evidence="7">WSJ</strain>
        <tissue evidence="7">Leaf</tissue>
    </source>
</reference>
<dbReference type="GO" id="GO:0060320">
    <property type="term" value="P:rejection of self pollen"/>
    <property type="evidence" value="ECO:0007669"/>
    <property type="project" value="UniProtKB-KW"/>
</dbReference>
<evidence type="ECO:0000313" key="8">
    <source>
        <dbReference type="Proteomes" id="UP001229421"/>
    </source>
</evidence>
<proteinExistence type="inferred from homology"/>
<evidence type="ECO:0000256" key="3">
    <source>
        <dbReference type="ARBA" id="ARBA00022471"/>
    </source>
</evidence>
<evidence type="ECO:0000256" key="2">
    <source>
        <dbReference type="ARBA" id="ARBA00005581"/>
    </source>
</evidence>
<dbReference type="PANTHER" id="PTHR31232">
    <property type="match status" value="1"/>
</dbReference>
<dbReference type="GO" id="GO:0005576">
    <property type="term" value="C:extracellular region"/>
    <property type="evidence" value="ECO:0007669"/>
    <property type="project" value="UniProtKB-SubCell"/>
</dbReference>
<gene>
    <name evidence="7" type="ORF">QVD17_30934</name>
</gene>
<dbReference type="Proteomes" id="UP001229421">
    <property type="component" value="Unassembled WGS sequence"/>
</dbReference>
<keyword evidence="4 6" id="KW-0964">Secreted</keyword>
<evidence type="ECO:0000256" key="5">
    <source>
        <dbReference type="ARBA" id="ARBA00022729"/>
    </source>
</evidence>
<comment type="similarity">
    <text evidence="2 6">Belongs to the plant self-incompatibility (S1) protein family.</text>
</comment>
<protein>
    <recommendedName>
        <fullName evidence="6">S-protein homolog</fullName>
    </recommendedName>
</protein>
<dbReference type="AlphaFoldDB" id="A0AAD8K2R9"/>
<sequence>MIISLNYQFFFYADAAKDLQMANMPKGKINGCSFNKLHIVMIDSNVSNLQLHCKSGDGDLGDVGRNAGEEFSISFCLNIWKTTLYFCHFYWEWKQKVQLQKEYQYQYQYRQRIVGSSPS</sequence>
<comment type="caution">
    <text evidence="7">The sequence shown here is derived from an EMBL/GenBank/DDBJ whole genome shotgun (WGS) entry which is preliminary data.</text>
</comment>
<keyword evidence="5" id="KW-0732">Signal</keyword>
<evidence type="ECO:0000256" key="4">
    <source>
        <dbReference type="ARBA" id="ARBA00022525"/>
    </source>
</evidence>
<name>A0AAD8K2R9_TARER</name>
<accession>A0AAD8K2R9</accession>
<evidence type="ECO:0000256" key="6">
    <source>
        <dbReference type="RuleBase" id="RU367044"/>
    </source>
</evidence>
<keyword evidence="3 6" id="KW-0713">Self-incompatibility</keyword>